<evidence type="ECO:0000256" key="3">
    <source>
        <dbReference type="ARBA" id="ARBA00022692"/>
    </source>
</evidence>
<keyword evidence="7 8" id="KW-0472">Membrane</keyword>
<keyword evidence="3 8" id="KW-0812">Transmembrane</keyword>
<keyword evidence="10" id="KW-0496">Mitochondrion</keyword>
<dbReference type="EMBL" id="OVEO01000005">
    <property type="protein sequence ID" value="SPQ96315.1"/>
    <property type="molecule type" value="Genomic_DNA"/>
</dbReference>
<keyword evidence="5 8" id="KW-1133">Transmembrane helix</keyword>
<evidence type="ECO:0000256" key="6">
    <source>
        <dbReference type="ARBA" id="ARBA00023004"/>
    </source>
</evidence>
<dbReference type="GO" id="GO:0006099">
    <property type="term" value="P:tricarboxylic acid cycle"/>
    <property type="evidence" value="ECO:0007669"/>
    <property type="project" value="InterPro"/>
</dbReference>
<feature type="transmembrane region" description="Helical" evidence="8">
    <location>
        <begin position="128"/>
        <end position="147"/>
    </location>
</feature>
<keyword evidence="11" id="KW-1185">Reference proteome</keyword>
<evidence type="ECO:0000256" key="8">
    <source>
        <dbReference type="SAM" id="Phobius"/>
    </source>
</evidence>
<organism evidence="9 11">
    <name type="scientific">Plasmodiophora brassicae</name>
    <name type="common">Clubroot disease agent</name>
    <dbReference type="NCBI Taxonomy" id="37360"/>
    <lineage>
        <taxon>Eukaryota</taxon>
        <taxon>Sar</taxon>
        <taxon>Rhizaria</taxon>
        <taxon>Endomyxa</taxon>
        <taxon>Phytomyxea</taxon>
        <taxon>Plasmodiophorida</taxon>
        <taxon>Plasmodiophoridae</taxon>
        <taxon>Plasmodiophora</taxon>
    </lineage>
</organism>
<sequence length="159" mass="16274">MLVARGLLARSGAVVVGRRGLAATAARPLSPHVTIYKFPLAALSSIANRVTGCVLSGVVAGAGLISCNGGDVVGIVNSIKSGAPIVVPVLKLAIAFPLVYHYLGGIRHLYWDATCQGLTISATRSSSVALFATSAVLSLLLAGYTLPKKAAAVEKNKKH</sequence>
<evidence type="ECO:0000313" key="12">
    <source>
        <dbReference type="Proteomes" id="UP000290189"/>
    </source>
</evidence>
<keyword evidence="2" id="KW-0349">Heme</keyword>
<name>A0A0G4IJ55_PLABS</name>
<dbReference type="GO" id="GO:0009055">
    <property type="term" value="F:electron transfer activity"/>
    <property type="evidence" value="ECO:0007669"/>
    <property type="project" value="InterPro"/>
</dbReference>
<evidence type="ECO:0000313" key="10">
    <source>
        <dbReference type="EMBL" id="SPQ96315.1"/>
    </source>
</evidence>
<dbReference type="STRING" id="37360.A0A0G4IJ55"/>
<dbReference type="NCBIfam" id="TIGR02970">
    <property type="entry name" value="succ_dehyd_cytB"/>
    <property type="match status" value="1"/>
</dbReference>
<dbReference type="Pfam" id="PF01127">
    <property type="entry name" value="Sdh_cyt"/>
    <property type="match status" value="1"/>
</dbReference>
<feature type="transmembrane region" description="Helical" evidence="8">
    <location>
        <begin position="85"/>
        <end position="103"/>
    </location>
</feature>
<dbReference type="PANTHER" id="PTHR10978">
    <property type="entry name" value="SUCCINATE DEHYDROGENASE CYTOCHROME B560 SUBUNIT"/>
    <property type="match status" value="1"/>
</dbReference>
<dbReference type="OrthoDB" id="588261at2759"/>
<evidence type="ECO:0000256" key="4">
    <source>
        <dbReference type="ARBA" id="ARBA00022723"/>
    </source>
</evidence>
<dbReference type="EMBL" id="CDSF01000013">
    <property type="protein sequence ID" value="CEO95233.1"/>
    <property type="molecule type" value="Genomic_DNA"/>
</dbReference>
<reference evidence="10 12" key="2">
    <citation type="submission" date="2018-03" db="EMBL/GenBank/DDBJ databases">
        <authorList>
            <person name="Fogelqvist J."/>
        </authorList>
    </citation>
    <scope>NUCLEOTIDE SEQUENCE [LARGE SCALE GENOMIC DNA]</scope>
</reference>
<dbReference type="GO" id="GO:0016020">
    <property type="term" value="C:membrane"/>
    <property type="evidence" value="ECO:0007669"/>
    <property type="project" value="UniProtKB-SubCell"/>
</dbReference>
<dbReference type="GO" id="GO:0046872">
    <property type="term" value="F:metal ion binding"/>
    <property type="evidence" value="ECO:0007669"/>
    <property type="project" value="UniProtKB-KW"/>
</dbReference>
<evidence type="ECO:0000256" key="5">
    <source>
        <dbReference type="ARBA" id="ARBA00022989"/>
    </source>
</evidence>
<dbReference type="CDD" id="cd03499">
    <property type="entry name" value="SQR_TypeC_SdhC"/>
    <property type="match status" value="1"/>
</dbReference>
<comment type="subcellular location">
    <subcellularLocation>
        <location evidence="1">Membrane</location>
    </subcellularLocation>
</comment>
<keyword evidence="6" id="KW-0408">Iron</keyword>
<feature type="transmembrane region" description="Helical" evidence="8">
    <location>
        <begin position="46"/>
        <end position="65"/>
    </location>
</feature>
<dbReference type="SUPFAM" id="SSF81343">
    <property type="entry name" value="Fumarate reductase respiratory complex transmembrane subunits"/>
    <property type="match status" value="1"/>
</dbReference>
<protein>
    <recommendedName>
        <fullName evidence="13">Succinate dehydrogenase cytochrome b560 subunit, mitochondrial</fullName>
    </recommendedName>
</protein>
<dbReference type="PANTHER" id="PTHR10978:SF5">
    <property type="entry name" value="SUCCINATE DEHYDROGENASE CYTOCHROME B560 SUBUNIT, MITOCHONDRIAL"/>
    <property type="match status" value="1"/>
</dbReference>
<dbReference type="Gene3D" id="1.20.1300.10">
    <property type="entry name" value="Fumarate reductase/succinate dehydrogenase, transmembrane subunit"/>
    <property type="match status" value="1"/>
</dbReference>
<reference evidence="9 11" key="1">
    <citation type="submission" date="2015-02" db="EMBL/GenBank/DDBJ databases">
        <authorList>
            <person name="Chooi Y.-H."/>
        </authorList>
    </citation>
    <scope>NUCLEOTIDE SEQUENCE [LARGE SCALE GENOMIC DNA]</scope>
    <source>
        <strain evidence="9">E3</strain>
    </source>
</reference>
<evidence type="ECO:0000313" key="11">
    <source>
        <dbReference type="Proteomes" id="UP000039324"/>
    </source>
</evidence>
<dbReference type="AlphaFoldDB" id="A0A0G4IJ55"/>
<evidence type="ECO:0000256" key="7">
    <source>
        <dbReference type="ARBA" id="ARBA00023136"/>
    </source>
</evidence>
<evidence type="ECO:0000256" key="1">
    <source>
        <dbReference type="ARBA" id="ARBA00004370"/>
    </source>
</evidence>
<dbReference type="Proteomes" id="UP000290189">
    <property type="component" value="Unassembled WGS sequence"/>
</dbReference>
<evidence type="ECO:0000313" key="9">
    <source>
        <dbReference type="EMBL" id="CEO95233.1"/>
    </source>
</evidence>
<geneLocation type="mitochondrion" evidence="10"/>
<dbReference type="Proteomes" id="UP000039324">
    <property type="component" value="Unassembled WGS sequence"/>
</dbReference>
<evidence type="ECO:0000256" key="2">
    <source>
        <dbReference type="ARBA" id="ARBA00022617"/>
    </source>
</evidence>
<dbReference type="InterPro" id="IPR034804">
    <property type="entry name" value="SQR/QFR_C/D"/>
</dbReference>
<dbReference type="GO" id="GO:0005739">
    <property type="term" value="C:mitochondrion"/>
    <property type="evidence" value="ECO:0007669"/>
    <property type="project" value="GOC"/>
</dbReference>
<gene>
    <name evidence="9" type="ORF">PBRA_003999</name>
    <name evidence="10" type="ORF">PLBR_LOCUS3530</name>
</gene>
<dbReference type="GO" id="GO:0006121">
    <property type="term" value="P:mitochondrial electron transport, succinate to ubiquinone"/>
    <property type="evidence" value="ECO:0007669"/>
    <property type="project" value="TreeGrafter"/>
</dbReference>
<evidence type="ECO:0008006" key="13">
    <source>
        <dbReference type="Google" id="ProtNLM"/>
    </source>
</evidence>
<dbReference type="InterPro" id="IPR014314">
    <property type="entry name" value="Succ_DH_cytb556"/>
</dbReference>
<dbReference type="InterPro" id="IPR000701">
    <property type="entry name" value="SuccDH_FuR_B_TM-su"/>
</dbReference>
<dbReference type="OMA" id="HVEIYAF"/>
<proteinExistence type="predicted"/>
<keyword evidence="4" id="KW-0479">Metal-binding</keyword>
<accession>A0A0G4IJ55</accession>